<name>A0AAD5WW06_9FUNG</name>
<evidence type="ECO:0000256" key="1">
    <source>
        <dbReference type="SAM" id="MobiDB-lite"/>
    </source>
</evidence>
<feature type="region of interest" description="Disordered" evidence="1">
    <location>
        <begin position="101"/>
        <end position="172"/>
    </location>
</feature>
<reference evidence="2" key="1">
    <citation type="submission" date="2020-05" db="EMBL/GenBank/DDBJ databases">
        <title>Phylogenomic resolution of chytrid fungi.</title>
        <authorList>
            <person name="Stajich J.E."/>
            <person name="Amses K."/>
            <person name="Simmons R."/>
            <person name="Seto K."/>
            <person name="Myers J."/>
            <person name="Bonds A."/>
            <person name="Quandt C.A."/>
            <person name="Barry K."/>
            <person name="Liu P."/>
            <person name="Grigoriev I."/>
            <person name="Longcore J.E."/>
            <person name="James T.Y."/>
        </authorList>
    </citation>
    <scope>NUCLEOTIDE SEQUENCE</scope>
    <source>
        <strain evidence="2">JEL0318</strain>
    </source>
</reference>
<protein>
    <submittedName>
        <fullName evidence="2">Uncharacterized protein</fullName>
    </submittedName>
</protein>
<feature type="compositionally biased region" description="Gly residues" evidence="1">
    <location>
        <begin position="1"/>
        <end position="17"/>
    </location>
</feature>
<dbReference type="EMBL" id="JADGJD010002808">
    <property type="protein sequence ID" value="KAJ3028310.1"/>
    <property type="molecule type" value="Genomic_DNA"/>
</dbReference>
<feature type="non-terminal residue" evidence="2">
    <location>
        <position position="532"/>
    </location>
</feature>
<proteinExistence type="predicted"/>
<dbReference type="AlphaFoldDB" id="A0AAD5WW06"/>
<feature type="region of interest" description="Disordered" evidence="1">
    <location>
        <begin position="1"/>
        <end position="20"/>
    </location>
</feature>
<comment type="caution">
    <text evidence="2">The sequence shown here is derived from an EMBL/GenBank/DDBJ whole genome shotgun (WGS) entry which is preliminary data.</text>
</comment>
<organism evidence="2 3">
    <name type="scientific">Rhizophlyctis rosea</name>
    <dbReference type="NCBI Taxonomy" id="64517"/>
    <lineage>
        <taxon>Eukaryota</taxon>
        <taxon>Fungi</taxon>
        <taxon>Fungi incertae sedis</taxon>
        <taxon>Chytridiomycota</taxon>
        <taxon>Chytridiomycota incertae sedis</taxon>
        <taxon>Chytridiomycetes</taxon>
        <taxon>Rhizophlyctidales</taxon>
        <taxon>Rhizophlyctidaceae</taxon>
        <taxon>Rhizophlyctis</taxon>
    </lineage>
</organism>
<accession>A0AAD5WW06</accession>
<feature type="compositionally biased region" description="Basic residues" evidence="1">
    <location>
        <begin position="118"/>
        <end position="133"/>
    </location>
</feature>
<dbReference type="Proteomes" id="UP001212841">
    <property type="component" value="Unassembled WGS sequence"/>
</dbReference>
<sequence>MDVAGGPGGAEGTGVSAGHGVDTVMKDAEGAVSGLRQPDVATTTPGMRVLGLEALELAMPLAPKGSLEPPVIVHRRMARSPTPKLAIAPKPPARTLFNSGVSGLSVGPDKPIDPLAVVKRKVGRPKGSTKKSRSPSSTEVDETKSPAGTSARLKPGRRRGSGNPLSINTTVPTTATVIPPSQQMEMTGYRWLEGFREGDVVWTCWSPDGGPRMKLWPCLVVRRVECTVGEDGMEALRRVAESLGIDLGSLRKEEGKEKGDEEKNGLVGSEVVSGVAQGAVQGGCRKSLEGEGADPIEEVLNVEDETEILKAVGMGRRRRSSLQWRNKSQNEEGGDSVGSTPVKQLSATTVIASPRKADFKWTDSEGIESWDVLPVSGNVGPAKWDVPPSLFQDVIVPETDGDSDGVDDIDVVGIGSEFGTSGIELEPISSDTSSPIALPDDTSTRKMQALLSAYRRTDSTTTQHYVLRPLPLSPTALLPTKCLEKDSWHKCLFRSAEEVLPYSAHEPGVDVGVSETTALEEIDLKNIVLENR</sequence>
<evidence type="ECO:0000313" key="3">
    <source>
        <dbReference type="Proteomes" id="UP001212841"/>
    </source>
</evidence>
<feature type="region of interest" description="Disordered" evidence="1">
    <location>
        <begin position="320"/>
        <end position="342"/>
    </location>
</feature>
<gene>
    <name evidence="2" type="ORF">HK097_005993</name>
</gene>
<evidence type="ECO:0000313" key="2">
    <source>
        <dbReference type="EMBL" id="KAJ3028310.1"/>
    </source>
</evidence>
<keyword evidence="3" id="KW-1185">Reference proteome</keyword>